<dbReference type="Gene3D" id="1.10.10.60">
    <property type="entry name" value="Homeodomain-like"/>
    <property type="match status" value="1"/>
</dbReference>
<dbReference type="SUPFAM" id="SSF46689">
    <property type="entry name" value="Homeodomain-like"/>
    <property type="match status" value="2"/>
</dbReference>
<name>A0A6P8NBT3_9HYME</name>
<evidence type="ECO:0000259" key="13">
    <source>
        <dbReference type="PROSITE" id="PS50071"/>
    </source>
</evidence>
<dbReference type="PRINTS" id="PR00027">
    <property type="entry name" value="PAIREDBOX"/>
</dbReference>
<dbReference type="CDD" id="cd00086">
    <property type="entry name" value="homeodomain"/>
    <property type="match status" value="1"/>
</dbReference>
<protein>
    <submittedName>
        <fullName evidence="16">Paired box protein Pax-6-like isoform X1</fullName>
    </submittedName>
</protein>
<dbReference type="SMART" id="SM00351">
    <property type="entry name" value="PAX"/>
    <property type="match status" value="1"/>
</dbReference>
<gene>
    <name evidence="16" type="primary">LOC117211831</name>
</gene>
<keyword evidence="5" id="KW-0805">Transcription regulation</keyword>
<dbReference type="PROSITE" id="PS00027">
    <property type="entry name" value="HOMEOBOX_1"/>
    <property type="match status" value="1"/>
</dbReference>
<feature type="region of interest" description="Disordered" evidence="12">
    <location>
        <begin position="177"/>
        <end position="213"/>
    </location>
</feature>
<dbReference type="GeneID" id="117211831"/>
<feature type="compositionally biased region" description="Low complexity" evidence="12">
    <location>
        <begin position="333"/>
        <end position="356"/>
    </location>
</feature>
<dbReference type="InterPro" id="IPR001523">
    <property type="entry name" value="Paired_dom"/>
</dbReference>
<dbReference type="GO" id="GO:0000978">
    <property type="term" value="F:RNA polymerase II cis-regulatory region sequence-specific DNA binding"/>
    <property type="evidence" value="ECO:0007669"/>
    <property type="project" value="TreeGrafter"/>
</dbReference>
<feature type="compositionally biased region" description="Basic and acidic residues" evidence="12">
    <location>
        <begin position="323"/>
        <end position="332"/>
    </location>
</feature>
<comment type="similarity">
    <text evidence="2">Belongs to the paired homeobox family.</text>
</comment>
<keyword evidence="3" id="KW-0217">Developmental protein</keyword>
<feature type="compositionally biased region" description="Polar residues" evidence="12">
    <location>
        <begin position="234"/>
        <end position="245"/>
    </location>
</feature>
<dbReference type="PROSITE" id="PS50071">
    <property type="entry name" value="HOMEOBOX_2"/>
    <property type="match status" value="1"/>
</dbReference>
<dbReference type="PANTHER" id="PTHR45636:SF41">
    <property type="entry name" value="PAIRED BOX PROTEIN PAX-6-RELATED"/>
    <property type="match status" value="1"/>
</dbReference>
<evidence type="ECO:0000256" key="3">
    <source>
        <dbReference type="ARBA" id="ARBA00022473"/>
    </source>
</evidence>
<feature type="region of interest" description="Disordered" evidence="12">
    <location>
        <begin position="323"/>
        <end position="393"/>
    </location>
</feature>
<feature type="region of interest" description="Disordered" evidence="12">
    <location>
        <begin position="228"/>
        <end position="253"/>
    </location>
</feature>
<keyword evidence="6 10" id="KW-0238">DNA-binding</keyword>
<evidence type="ECO:0000256" key="12">
    <source>
        <dbReference type="SAM" id="MobiDB-lite"/>
    </source>
</evidence>
<dbReference type="FunFam" id="1.10.10.60:FF:000679">
    <property type="entry name" value="Homeobox protein aristaless"/>
    <property type="match status" value="1"/>
</dbReference>
<dbReference type="AlphaFoldDB" id="A0A6P8NBT3"/>
<evidence type="ECO:0000256" key="8">
    <source>
        <dbReference type="ARBA" id="ARBA00023163"/>
    </source>
</evidence>
<dbReference type="InterPro" id="IPR043565">
    <property type="entry name" value="PAX_fam"/>
</dbReference>
<evidence type="ECO:0000256" key="4">
    <source>
        <dbReference type="ARBA" id="ARBA00022724"/>
    </source>
</evidence>
<dbReference type="PROSITE" id="PS51057">
    <property type="entry name" value="PAIRED_2"/>
    <property type="match status" value="1"/>
</dbReference>
<evidence type="ECO:0000256" key="7">
    <source>
        <dbReference type="ARBA" id="ARBA00023155"/>
    </source>
</evidence>
<evidence type="ECO:0000259" key="14">
    <source>
        <dbReference type="PROSITE" id="PS51057"/>
    </source>
</evidence>
<dbReference type="InterPro" id="IPR036388">
    <property type="entry name" value="WH-like_DNA-bd_sf"/>
</dbReference>
<dbReference type="InterPro" id="IPR009057">
    <property type="entry name" value="Homeodomain-like_sf"/>
</dbReference>
<organism evidence="15 16">
    <name type="scientific">Bombus bifarius</name>
    <dbReference type="NCBI Taxonomy" id="103933"/>
    <lineage>
        <taxon>Eukaryota</taxon>
        <taxon>Metazoa</taxon>
        <taxon>Ecdysozoa</taxon>
        <taxon>Arthropoda</taxon>
        <taxon>Hexapoda</taxon>
        <taxon>Insecta</taxon>
        <taxon>Pterygota</taxon>
        <taxon>Neoptera</taxon>
        <taxon>Endopterygota</taxon>
        <taxon>Hymenoptera</taxon>
        <taxon>Apocrita</taxon>
        <taxon>Aculeata</taxon>
        <taxon>Apoidea</taxon>
        <taxon>Anthophila</taxon>
        <taxon>Apidae</taxon>
        <taxon>Bombus</taxon>
        <taxon>Pyrobombus</taxon>
    </lineage>
</organism>
<keyword evidence="4" id="KW-0563">Paired box</keyword>
<dbReference type="PROSITE" id="PS00034">
    <property type="entry name" value="PAIRED_1"/>
    <property type="match status" value="1"/>
</dbReference>
<dbReference type="RefSeq" id="XP_033311965.1">
    <property type="nucleotide sequence ID" value="XM_033456074.1"/>
</dbReference>
<keyword evidence="7 10" id="KW-0371">Homeobox</keyword>
<evidence type="ECO:0000256" key="6">
    <source>
        <dbReference type="ARBA" id="ARBA00023125"/>
    </source>
</evidence>
<dbReference type="Pfam" id="PF00046">
    <property type="entry name" value="Homeodomain"/>
    <property type="match status" value="1"/>
</dbReference>
<accession>A0A6P8NBT3</accession>
<dbReference type="Pfam" id="PF00292">
    <property type="entry name" value="PAX"/>
    <property type="match status" value="1"/>
</dbReference>
<feature type="compositionally biased region" description="Low complexity" evidence="12">
    <location>
        <begin position="192"/>
        <end position="204"/>
    </location>
</feature>
<dbReference type="KEGG" id="bbif:117211831"/>
<dbReference type="PANTHER" id="PTHR45636">
    <property type="entry name" value="PAIRED BOX PROTEIN PAX-6-RELATED-RELATED"/>
    <property type="match status" value="1"/>
</dbReference>
<reference evidence="16" key="1">
    <citation type="submission" date="2025-08" db="UniProtKB">
        <authorList>
            <consortium name="RefSeq"/>
        </authorList>
    </citation>
    <scope>IDENTIFICATION</scope>
    <source>
        <tissue evidence="16">Muscle</tissue>
    </source>
</reference>
<proteinExistence type="inferred from homology"/>
<keyword evidence="15" id="KW-1185">Reference proteome</keyword>
<dbReference type="InterPro" id="IPR017970">
    <property type="entry name" value="Homeobox_CS"/>
</dbReference>
<feature type="DNA-binding region" description="Homeobox" evidence="10">
    <location>
        <begin position="263"/>
        <end position="322"/>
    </location>
</feature>
<dbReference type="GO" id="GO:0000981">
    <property type="term" value="F:DNA-binding transcription factor activity, RNA polymerase II-specific"/>
    <property type="evidence" value="ECO:0007669"/>
    <property type="project" value="InterPro"/>
</dbReference>
<feature type="region of interest" description="Disordered" evidence="12">
    <location>
        <begin position="422"/>
        <end position="443"/>
    </location>
</feature>
<keyword evidence="9 10" id="KW-0539">Nucleus</keyword>
<evidence type="ECO:0000313" key="15">
    <source>
        <dbReference type="Proteomes" id="UP000515164"/>
    </source>
</evidence>
<dbReference type="FunFam" id="1.10.10.10:FF:000069">
    <property type="entry name" value="Paired box protein Pax-6"/>
    <property type="match status" value="1"/>
</dbReference>
<dbReference type="InterPro" id="IPR001356">
    <property type="entry name" value="HD"/>
</dbReference>
<evidence type="ECO:0000313" key="16">
    <source>
        <dbReference type="RefSeq" id="XP_033311965.1"/>
    </source>
</evidence>
<feature type="domain" description="Paired" evidence="14">
    <location>
        <begin position="5"/>
        <end position="132"/>
    </location>
</feature>
<dbReference type="Gene3D" id="1.10.10.10">
    <property type="entry name" value="Winged helix-like DNA-binding domain superfamily/Winged helix DNA-binding domain"/>
    <property type="match status" value="2"/>
</dbReference>
<dbReference type="FunFam" id="1.10.10.10:FF:000003">
    <property type="entry name" value="Paired box protein Pax-6"/>
    <property type="match status" value="1"/>
</dbReference>
<evidence type="ECO:0000256" key="5">
    <source>
        <dbReference type="ARBA" id="ARBA00023015"/>
    </source>
</evidence>
<comment type="subcellular location">
    <subcellularLocation>
        <location evidence="1 10 11">Nucleus</location>
    </subcellularLocation>
</comment>
<dbReference type="GO" id="GO:0051240">
    <property type="term" value="P:positive regulation of multicellular organismal process"/>
    <property type="evidence" value="ECO:0007669"/>
    <property type="project" value="UniProtKB-ARBA"/>
</dbReference>
<dbReference type="CDD" id="cd00131">
    <property type="entry name" value="PAX"/>
    <property type="match status" value="1"/>
</dbReference>
<dbReference type="GO" id="GO:0048513">
    <property type="term" value="P:animal organ development"/>
    <property type="evidence" value="ECO:0007669"/>
    <property type="project" value="UniProtKB-ARBA"/>
</dbReference>
<dbReference type="InterPro" id="IPR043182">
    <property type="entry name" value="PAIRED_DNA-bd_dom"/>
</dbReference>
<keyword evidence="8" id="KW-0804">Transcription</keyword>
<evidence type="ECO:0000256" key="9">
    <source>
        <dbReference type="ARBA" id="ARBA00023242"/>
    </source>
</evidence>
<evidence type="ECO:0000256" key="11">
    <source>
        <dbReference type="RuleBase" id="RU000682"/>
    </source>
</evidence>
<feature type="compositionally biased region" description="Pro residues" evidence="12">
    <location>
        <begin position="380"/>
        <end position="390"/>
    </location>
</feature>
<evidence type="ECO:0000256" key="2">
    <source>
        <dbReference type="ARBA" id="ARBA00005733"/>
    </source>
</evidence>
<dbReference type="GO" id="GO:0005634">
    <property type="term" value="C:nucleus"/>
    <property type="evidence" value="ECO:0007669"/>
    <property type="project" value="UniProtKB-SubCell"/>
</dbReference>
<evidence type="ECO:0000256" key="1">
    <source>
        <dbReference type="ARBA" id="ARBA00004123"/>
    </source>
</evidence>
<dbReference type="Proteomes" id="UP000515164">
    <property type="component" value="Unplaced"/>
</dbReference>
<dbReference type="SMART" id="SM00389">
    <property type="entry name" value="HOX"/>
    <property type="match status" value="1"/>
</dbReference>
<sequence length="547" mass="58833">MAHKGHSGVNQLGGVFVGGRPLPDSTRQKIVELAHSGARPCDISRILQVSNGCVSKILGSRYYETGSIRPRAIGGSKPRVATAEVVSKISLYKSECPSIFAWEIRDRLLQEGVCTNDNIPSVSSINRVLRNLAAQKEQRQQQQQQQQGVAAVGVGVGAGSPAESVYDKLRLLNGQTTGWPRPNPWYPSGAGSPFPSLQPSLSPSHCTALPPDPADILHAKKVAELEGGAHSDETNSGGDNSNAGSVSGGTDDDQARLRLKRKLQRNRTSFSNEQIDALEKEFERTHYPDVFARERLAGKIGLPEARIQVWFSNRRAKWRREEKLRTQRRDNPQHQQSQQQQQQQQQSQQQQQQQQHAGGVSLVGAGHPTPPPASGILASQPPPQAPPSPPRIHHGFAPTAVYPGIPSMPDSYSPMTSMPSFTMSGGSQQNQHTTSSMSSLSTSGGMGPMGMTVGMTVGPSPGACLQQRDNGYSCGVARPPSYEPLHLGYGARPTCSPTQPYHTAGLNQYNQNTSSTGLISPGVSVPIAVPGQPAPDMAAQYWSPRLQ</sequence>
<feature type="domain" description="Homeobox" evidence="13">
    <location>
        <begin position="261"/>
        <end position="321"/>
    </location>
</feature>
<dbReference type="GO" id="GO:0009791">
    <property type="term" value="P:post-embryonic development"/>
    <property type="evidence" value="ECO:0007669"/>
    <property type="project" value="UniProtKB-ARBA"/>
</dbReference>
<evidence type="ECO:0000256" key="10">
    <source>
        <dbReference type="PROSITE-ProRule" id="PRU00108"/>
    </source>
</evidence>